<keyword evidence="2" id="KW-1185">Reference proteome</keyword>
<dbReference type="RefSeq" id="WP_032786109.1">
    <property type="nucleotide sequence ID" value="NZ_LJGZ01000088.1"/>
</dbReference>
<accession>A0A1E7LSH4</accession>
<protein>
    <submittedName>
        <fullName evidence="1">Uncharacterized protein</fullName>
    </submittedName>
</protein>
<dbReference type="PATRIC" id="fig|518642.7.peg.725"/>
<proteinExistence type="predicted"/>
<sequence>MTPDHAPLTRAELASLLTDAAHRVSGILTADYPTAASRSYLHPVLGALSAGPQVICELNDRLEEFVADDPLPATPAGLFTLASYASALGWLTESLAELTASVDRICTRVGIPTEPPVSAFSAPASMKQGHDFDFSFSALELEAIRTAADAAGLAPDDYVEVLSESLLAASRITDACMEISGGLLEDATYVLDEVTDHVRLGDGPDSLPTLVRSLLARMETAK</sequence>
<dbReference type="GeneID" id="91291862"/>
<evidence type="ECO:0000313" key="2">
    <source>
        <dbReference type="Proteomes" id="UP000175971"/>
    </source>
</evidence>
<gene>
    <name evidence="1" type="ORF">AN221_19725</name>
</gene>
<dbReference type="EMBL" id="LJGZ01000088">
    <property type="protein sequence ID" value="OEV19146.1"/>
    <property type="molecule type" value="Genomic_DNA"/>
</dbReference>
<comment type="caution">
    <text evidence="1">The sequence shown here is derived from an EMBL/GenBank/DDBJ whole genome shotgun (WGS) entry which is preliminary data.</text>
</comment>
<dbReference type="OrthoDB" id="4281888at2"/>
<reference evidence="1 2" key="1">
    <citation type="journal article" date="2016" name="Front. Microbiol.">
        <title>Comparative Genomics Analysis of Streptomyces Species Reveals Their Adaptation to the Marine Environment and Their Diversity at the Genomic Level.</title>
        <authorList>
            <person name="Tian X."/>
            <person name="Zhang Z."/>
            <person name="Yang T."/>
            <person name="Chen M."/>
            <person name="Li J."/>
            <person name="Chen F."/>
            <person name="Yang J."/>
            <person name="Li W."/>
            <person name="Zhang B."/>
            <person name="Zhang Z."/>
            <person name="Wu J."/>
            <person name="Zhang C."/>
            <person name="Long L."/>
            <person name="Xiao J."/>
        </authorList>
    </citation>
    <scope>NUCLEOTIDE SEQUENCE [LARGE SCALE GENOMIC DNA]</scope>
    <source>
        <strain evidence="1 2">SCSIO M10372</strain>
    </source>
</reference>
<dbReference type="AlphaFoldDB" id="A0A1E7LSH4"/>
<organism evidence="1 2">
    <name type="scientific">Streptomyces nanshensis</name>
    <dbReference type="NCBI Taxonomy" id="518642"/>
    <lineage>
        <taxon>Bacteria</taxon>
        <taxon>Bacillati</taxon>
        <taxon>Actinomycetota</taxon>
        <taxon>Actinomycetes</taxon>
        <taxon>Kitasatosporales</taxon>
        <taxon>Streptomycetaceae</taxon>
        <taxon>Streptomyces</taxon>
    </lineage>
</organism>
<name>A0A1E7LSH4_9ACTN</name>
<evidence type="ECO:0000313" key="1">
    <source>
        <dbReference type="EMBL" id="OEV19146.1"/>
    </source>
</evidence>
<dbReference type="Proteomes" id="UP000175971">
    <property type="component" value="Unassembled WGS sequence"/>
</dbReference>